<feature type="transmembrane region" description="Helical" evidence="2">
    <location>
        <begin position="129"/>
        <end position="160"/>
    </location>
</feature>
<evidence type="ECO:0000256" key="2">
    <source>
        <dbReference type="SAM" id="Phobius"/>
    </source>
</evidence>
<dbReference type="EMBL" id="CM003529">
    <property type="protein sequence ID" value="RCV13605.1"/>
    <property type="molecule type" value="Genomic_DNA"/>
</dbReference>
<name>A0A368Q6H3_SETIT</name>
<dbReference type="InterPro" id="IPR016024">
    <property type="entry name" value="ARM-type_fold"/>
</dbReference>
<accession>A0A368Q6H3</accession>
<feature type="transmembrane region" description="Helical" evidence="2">
    <location>
        <begin position="235"/>
        <end position="254"/>
    </location>
</feature>
<keyword evidence="2" id="KW-1133">Transmembrane helix</keyword>
<proteinExistence type="predicted"/>
<feature type="compositionally biased region" description="Polar residues" evidence="1">
    <location>
        <begin position="615"/>
        <end position="624"/>
    </location>
</feature>
<evidence type="ECO:0008006" key="4">
    <source>
        <dbReference type="Google" id="ProtNLM"/>
    </source>
</evidence>
<protein>
    <recommendedName>
        <fullName evidence="4">BLE2 protein</fullName>
    </recommendedName>
</protein>
<evidence type="ECO:0000313" key="3">
    <source>
        <dbReference type="EMBL" id="RCV13605.1"/>
    </source>
</evidence>
<organism evidence="3">
    <name type="scientific">Setaria italica</name>
    <name type="common">Foxtail millet</name>
    <name type="synonym">Panicum italicum</name>
    <dbReference type="NCBI Taxonomy" id="4555"/>
    <lineage>
        <taxon>Eukaryota</taxon>
        <taxon>Viridiplantae</taxon>
        <taxon>Streptophyta</taxon>
        <taxon>Embryophyta</taxon>
        <taxon>Tracheophyta</taxon>
        <taxon>Spermatophyta</taxon>
        <taxon>Magnoliopsida</taxon>
        <taxon>Liliopsida</taxon>
        <taxon>Poales</taxon>
        <taxon>Poaceae</taxon>
        <taxon>PACMAD clade</taxon>
        <taxon>Panicoideae</taxon>
        <taxon>Panicodae</taxon>
        <taxon>Paniceae</taxon>
        <taxon>Cenchrinae</taxon>
        <taxon>Setaria</taxon>
    </lineage>
</organism>
<dbReference type="KEGG" id="sita:101776148"/>
<keyword evidence="2" id="KW-0472">Membrane</keyword>
<feature type="transmembrane region" description="Helical" evidence="2">
    <location>
        <begin position="275"/>
        <end position="308"/>
    </location>
</feature>
<dbReference type="OrthoDB" id="692826at2759"/>
<feature type="compositionally biased region" description="Low complexity" evidence="1">
    <location>
        <begin position="598"/>
        <end position="608"/>
    </location>
</feature>
<dbReference type="AlphaFoldDB" id="A0A368Q6H3"/>
<gene>
    <name evidence="3" type="ORF">SETIT_2G359000v2</name>
</gene>
<keyword evidence="2" id="KW-0812">Transmembrane</keyword>
<dbReference type="SUPFAM" id="SSF48371">
    <property type="entry name" value="ARM repeat"/>
    <property type="match status" value="1"/>
</dbReference>
<evidence type="ECO:0000256" key="1">
    <source>
        <dbReference type="SAM" id="MobiDB-lite"/>
    </source>
</evidence>
<dbReference type="InterPro" id="IPR011989">
    <property type="entry name" value="ARM-like"/>
</dbReference>
<sequence>MTRPEAAAGGEISIPICPGQRRARAAAKRETRLNWFVCFVAFGEWAGNAFGTLAFLWATVVLLGGFCTALNAEDFWFATVMIFIEAFRMFSSNYKLDHQSLFGTTRAVKFKFIRSIGLMFVRPQEWNEVAAIVGLFCSLIMQFPLGGFPTLLLGVAIIFASKMQFPGALQLTSRLRQHQRLLLWAPLVALLLITGLQIHTSIEHIYRDRHGTPHRAMRVYTTTWPLDRRDMLVDLLLWCLFQLVLVLAVLLLNLRPQKIANLTGSPCGRKLLSSAKLILALCLGGDMLFLHSPLQGLGISLIILVLSLGSLQTPVDSTLFGRWANIFLYICFLGELESTSSPCMMVVIIMLTVILVGNLQIPAAVARIVLSSLRLSDLVALNVYPQGKDSNRNLVPSIMVFYVLALCQGTLDLMACIVELFAFFPRRSLVRHSRFRGQWGARAVDVYYQRAYVTCMEAGVLAAGRTMSLANFSIESLSSTSREMQLAGVSVLDALLQQRNFSEELLLRISCSSNVVRTLVGMLGWTAQQDRDIRLFAARVIAELAGSLRLASVPSMLKLVSSLLFDAENQPAWHHHQQDFLSHAISFSINGENVADNQSPGQQSSSQPVHGNGGNLDNQTTQGEGDNGGCSLLCQCWQRMKEKHWSIPKEPPLTHQDSFPVLGMLILERLAYDIDNCTEISRATDLIFKITGFISYTSDTVGDDDVQQKAVICSSLNLIRRLSITEGKIGTMLRQELWESPFLLGNLAGILEDSRSDPQIWKPAVDIIAMFALDEEARQEIGHTKVIISKLVHLFLGRDGTTNVYYGQQLRTASGEALANLAMGSTANCSAILEEPGYELVKDIKNMISDDEYRCVATSVLQNLCALSRDELRCPGARDHLSSALTVVMEKIMTAEGKELESLISLASQIGDVIPECFAHELESNTNGTGLVQKLVYTLNSNKKPCPKYPRMRRAIIQITISFVEWCPRYATIFAVEGMAEALSKVDRTPSKVEKYRAFLGNTGVVLESGLPLTILVAKAKGLIDSATATPTPSAQQGDHV</sequence>
<dbReference type="PANTHER" id="PTHR33115">
    <property type="entry name" value="ARM REPEAT SUPERFAMILY PROTEIN"/>
    <property type="match status" value="1"/>
</dbReference>
<dbReference type="Gene3D" id="1.25.10.10">
    <property type="entry name" value="Leucine-rich Repeat Variant"/>
    <property type="match status" value="1"/>
</dbReference>
<dbReference type="PANTHER" id="PTHR33115:SF43">
    <property type="entry name" value="BLE2 PROTEIN"/>
    <property type="match status" value="1"/>
</dbReference>
<feature type="transmembrane region" description="Helical" evidence="2">
    <location>
        <begin position="320"/>
        <end position="336"/>
    </location>
</feature>
<reference evidence="3" key="2">
    <citation type="submission" date="2015-07" db="EMBL/GenBank/DDBJ databases">
        <authorList>
            <person name="Noorani M."/>
        </authorList>
    </citation>
    <scope>NUCLEOTIDE SEQUENCE</scope>
    <source>
        <strain evidence="3">Yugu1</strain>
    </source>
</reference>
<feature type="region of interest" description="Disordered" evidence="1">
    <location>
        <begin position="592"/>
        <end position="624"/>
    </location>
</feature>
<reference evidence="3" key="1">
    <citation type="journal article" date="2012" name="Nat. Biotechnol.">
        <title>Reference genome sequence of the model plant Setaria.</title>
        <authorList>
            <person name="Bennetzen J.L."/>
            <person name="Schmutz J."/>
            <person name="Wang H."/>
            <person name="Percifield R."/>
            <person name="Hawkins J."/>
            <person name="Pontaroli A.C."/>
            <person name="Estep M."/>
            <person name="Feng L."/>
            <person name="Vaughn J.N."/>
            <person name="Grimwood J."/>
            <person name="Jenkins J."/>
            <person name="Barry K."/>
            <person name="Lindquist E."/>
            <person name="Hellsten U."/>
            <person name="Deshpande S."/>
            <person name="Wang X."/>
            <person name="Wu X."/>
            <person name="Mitros T."/>
            <person name="Triplett J."/>
            <person name="Yang X."/>
            <person name="Ye C.Y."/>
            <person name="Mauro-Herrera M."/>
            <person name="Wang L."/>
            <person name="Li P."/>
            <person name="Sharma M."/>
            <person name="Sharma R."/>
            <person name="Ronald P.C."/>
            <person name="Panaud O."/>
            <person name="Kellogg E.A."/>
            <person name="Brutnell T.P."/>
            <person name="Doust A.N."/>
            <person name="Tuskan G.A."/>
            <person name="Rokhsar D."/>
            <person name="Devos K.M."/>
        </authorList>
    </citation>
    <scope>NUCLEOTIDE SEQUENCE [LARGE SCALE GENOMIC DNA]</scope>
    <source>
        <strain evidence="3">Yugu1</strain>
    </source>
</reference>
<feature type="transmembrane region" description="Helical" evidence="2">
    <location>
        <begin position="181"/>
        <end position="199"/>
    </location>
</feature>
<feature type="transmembrane region" description="Helical" evidence="2">
    <location>
        <begin position="343"/>
        <end position="370"/>
    </location>
</feature>